<protein>
    <submittedName>
        <fullName evidence="1">Uncharacterized protein</fullName>
    </submittedName>
</protein>
<sequence length="117" mass="13405">MDSNHLEAKHITDALSTEAQMSFVCMFKDVMMLFGKLKQQELVVHRGREGIGEMAKAWLWCLWNIMIRSFNLEEATWTNGWAPWKYFVYVAVSEAATRFSVWSGRLGATQVLAAAKK</sequence>
<proteinExistence type="predicted"/>
<dbReference type="Proteomes" id="UP001633002">
    <property type="component" value="Unassembled WGS sequence"/>
</dbReference>
<name>A0ABD3H5S8_9MARC</name>
<comment type="caution">
    <text evidence="1">The sequence shown here is derived from an EMBL/GenBank/DDBJ whole genome shotgun (WGS) entry which is preliminary data.</text>
</comment>
<dbReference type="EMBL" id="JBJQOH010000006">
    <property type="protein sequence ID" value="KAL3685867.1"/>
    <property type="molecule type" value="Genomic_DNA"/>
</dbReference>
<keyword evidence="2" id="KW-1185">Reference proteome</keyword>
<dbReference type="AlphaFoldDB" id="A0ABD3H5S8"/>
<evidence type="ECO:0000313" key="2">
    <source>
        <dbReference type="Proteomes" id="UP001633002"/>
    </source>
</evidence>
<organism evidence="1 2">
    <name type="scientific">Riccia sorocarpa</name>
    <dbReference type="NCBI Taxonomy" id="122646"/>
    <lineage>
        <taxon>Eukaryota</taxon>
        <taxon>Viridiplantae</taxon>
        <taxon>Streptophyta</taxon>
        <taxon>Embryophyta</taxon>
        <taxon>Marchantiophyta</taxon>
        <taxon>Marchantiopsida</taxon>
        <taxon>Marchantiidae</taxon>
        <taxon>Marchantiales</taxon>
        <taxon>Ricciaceae</taxon>
        <taxon>Riccia</taxon>
    </lineage>
</organism>
<reference evidence="1 2" key="1">
    <citation type="submission" date="2024-09" db="EMBL/GenBank/DDBJ databases">
        <title>Chromosome-scale assembly of Riccia sorocarpa.</title>
        <authorList>
            <person name="Paukszto L."/>
        </authorList>
    </citation>
    <scope>NUCLEOTIDE SEQUENCE [LARGE SCALE GENOMIC DNA]</scope>
    <source>
        <strain evidence="1">LP-2024</strain>
        <tissue evidence="1">Aerial parts of the thallus</tissue>
    </source>
</reference>
<accession>A0ABD3H5S8</accession>
<gene>
    <name evidence="1" type="ORF">R1sor_003889</name>
</gene>
<evidence type="ECO:0000313" key="1">
    <source>
        <dbReference type="EMBL" id="KAL3685867.1"/>
    </source>
</evidence>